<evidence type="ECO:0000256" key="2">
    <source>
        <dbReference type="ARBA" id="ARBA00007655"/>
    </source>
</evidence>
<evidence type="ECO:0000256" key="3">
    <source>
        <dbReference type="ARBA" id="ARBA00022692"/>
    </source>
</evidence>
<dbReference type="SUPFAM" id="SSF47616">
    <property type="entry name" value="GST C-terminal domain-like"/>
    <property type="match status" value="1"/>
</dbReference>
<feature type="domain" description="CLIC N-terminal" evidence="6">
    <location>
        <begin position="8"/>
        <end position="77"/>
    </location>
</feature>
<dbReference type="Gene3D" id="1.20.1050.10">
    <property type="match status" value="1"/>
</dbReference>
<comment type="similarity">
    <text evidence="2">Belongs to the chloride channel CLIC family.</text>
</comment>
<organism evidence="7">
    <name type="scientific">Clastoptera arizonana</name>
    <name type="common">Arizona spittle bug</name>
    <dbReference type="NCBI Taxonomy" id="38151"/>
    <lineage>
        <taxon>Eukaryota</taxon>
        <taxon>Metazoa</taxon>
        <taxon>Ecdysozoa</taxon>
        <taxon>Arthropoda</taxon>
        <taxon>Hexapoda</taxon>
        <taxon>Insecta</taxon>
        <taxon>Pterygota</taxon>
        <taxon>Neoptera</taxon>
        <taxon>Paraneoptera</taxon>
        <taxon>Hemiptera</taxon>
        <taxon>Auchenorrhyncha</taxon>
        <taxon>Cercopoidea</taxon>
        <taxon>Clastopteridae</taxon>
        <taxon>Clastoptera</taxon>
    </lineage>
</organism>
<keyword evidence="3" id="KW-0812">Transmembrane</keyword>
<dbReference type="PANTHER" id="PTHR43920">
    <property type="entry name" value="CHLORIDE INTRACELLULAR CHANNEL, ISOFORM A"/>
    <property type="match status" value="1"/>
</dbReference>
<evidence type="ECO:0000313" key="7">
    <source>
        <dbReference type="EMBL" id="JAS26670.1"/>
    </source>
</evidence>
<dbReference type="Gene3D" id="3.40.30.10">
    <property type="entry name" value="Glutaredoxin"/>
    <property type="match status" value="1"/>
</dbReference>
<accession>A0A1B6DM26</accession>
<gene>
    <name evidence="7" type="ORF">g.14648</name>
</gene>
<evidence type="ECO:0000259" key="6">
    <source>
        <dbReference type="Pfam" id="PF22441"/>
    </source>
</evidence>
<keyword evidence="5" id="KW-0472">Membrane</keyword>
<evidence type="ECO:0000256" key="1">
    <source>
        <dbReference type="ARBA" id="ARBA00004167"/>
    </source>
</evidence>
<dbReference type="GO" id="GO:0005254">
    <property type="term" value="F:chloride channel activity"/>
    <property type="evidence" value="ECO:0007669"/>
    <property type="project" value="TreeGrafter"/>
</dbReference>
<name>A0A1B6DM26_9HEMI</name>
<dbReference type="GO" id="GO:0016324">
    <property type="term" value="C:apical plasma membrane"/>
    <property type="evidence" value="ECO:0007669"/>
    <property type="project" value="TreeGrafter"/>
</dbReference>
<evidence type="ECO:0000256" key="5">
    <source>
        <dbReference type="ARBA" id="ARBA00023136"/>
    </source>
</evidence>
<reference evidence="7" key="1">
    <citation type="submission" date="2015-12" db="EMBL/GenBank/DDBJ databases">
        <title>De novo transcriptome assembly of four potential Pierce s Disease insect vectors from Arizona vineyards.</title>
        <authorList>
            <person name="Tassone E.E."/>
        </authorList>
    </citation>
    <scope>NUCLEOTIDE SEQUENCE</scope>
</reference>
<proteinExistence type="inferred from homology"/>
<dbReference type="Pfam" id="PF22441">
    <property type="entry name" value="CLIC-like_N"/>
    <property type="match status" value="1"/>
</dbReference>
<dbReference type="PANTHER" id="PTHR43920:SF5">
    <property type="entry name" value="CHLORIDE INTRACELLULAR CHANNEL CLIC"/>
    <property type="match status" value="1"/>
</dbReference>
<protein>
    <recommendedName>
        <fullName evidence="6">CLIC N-terminal domain-containing protein</fullName>
    </recommendedName>
</protein>
<dbReference type="GO" id="GO:0005737">
    <property type="term" value="C:cytoplasm"/>
    <property type="evidence" value="ECO:0007669"/>
    <property type="project" value="TreeGrafter"/>
</dbReference>
<dbReference type="EMBL" id="GEDC01010628">
    <property type="protein sequence ID" value="JAS26670.1"/>
    <property type="molecule type" value="Transcribed_RNA"/>
</dbReference>
<keyword evidence="4" id="KW-1133">Transmembrane helix</keyword>
<dbReference type="InterPro" id="IPR053823">
    <property type="entry name" value="CLIC_N"/>
</dbReference>
<dbReference type="AlphaFoldDB" id="A0A1B6DM26"/>
<dbReference type="InterPro" id="IPR036282">
    <property type="entry name" value="Glutathione-S-Trfase_C_sf"/>
</dbReference>
<sequence>MSNKTSEKITIFFKAGYDGKCFGACYQSQRVLMLAKLKLNEHIIPSFKTIAVNISRPPESFKKLGLRLRVPALYMDASPDIEPVDVPDDIVTVLESQYPGGLLKNDLVNEAEAATSNFFSKFCYFLRGIAKDYFQLETELITINTHLNKISDKYPSESKLFLCGPKLSLVDCEVLPKLHQVRVALAGIKDYKIPTNLVYLWRYLYSAYSEPAFVKSCPPDSEILLHWLDTEHPGSEKYSQRQQQILAASSGKEAQYSFSIPVTAKQILIE</sequence>
<evidence type="ECO:0000256" key="4">
    <source>
        <dbReference type="ARBA" id="ARBA00022989"/>
    </source>
</evidence>
<comment type="subcellular location">
    <subcellularLocation>
        <location evidence="1">Membrane</location>
        <topology evidence="1">Single-pass membrane protein</topology>
    </subcellularLocation>
</comment>